<dbReference type="GO" id="GO:0008270">
    <property type="term" value="F:zinc ion binding"/>
    <property type="evidence" value="ECO:0007669"/>
    <property type="project" value="UniProtKB-KW"/>
</dbReference>
<gene>
    <name evidence="5" type="ORF">PVAND_001654</name>
</gene>
<protein>
    <recommendedName>
        <fullName evidence="4">C2H2-type domain-containing protein</fullName>
    </recommendedName>
</protein>
<feature type="coiled-coil region" evidence="2">
    <location>
        <begin position="34"/>
        <end position="61"/>
    </location>
</feature>
<dbReference type="PROSITE" id="PS50157">
    <property type="entry name" value="ZINC_FINGER_C2H2_2"/>
    <property type="match status" value="1"/>
</dbReference>
<name>A0A9J6BNV4_POLVA</name>
<organism evidence="5 6">
    <name type="scientific">Polypedilum vanderplanki</name>
    <name type="common">Sleeping chironomid midge</name>
    <dbReference type="NCBI Taxonomy" id="319348"/>
    <lineage>
        <taxon>Eukaryota</taxon>
        <taxon>Metazoa</taxon>
        <taxon>Ecdysozoa</taxon>
        <taxon>Arthropoda</taxon>
        <taxon>Hexapoda</taxon>
        <taxon>Insecta</taxon>
        <taxon>Pterygota</taxon>
        <taxon>Neoptera</taxon>
        <taxon>Endopterygota</taxon>
        <taxon>Diptera</taxon>
        <taxon>Nematocera</taxon>
        <taxon>Chironomoidea</taxon>
        <taxon>Chironomidae</taxon>
        <taxon>Chironominae</taxon>
        <taxon>Polypedilum</taxon>
        <taxon>Polypedilum</taxon>
    </lineage>
</organism>
<comment type="caution">
    <text evidence="5">The sequence shown here is derived from an EMBL/GenBank/DDBJ whole genome shotgun (WGS) entry which is preliminary data.</text>
</comment>
<keyword evidence="1" id="KW-0479">Metal-binding</keyword>
<evidence type="ECO:0000313" key="5">
    <source>
        <dbReference type="EMBL" id="KAG5671458.1"/>
    </source>
</evidence>
<proteinExistence type="predicted"/>
<evidence type="ECO:0000259" key="4">
    <source>
        <dbReference type="PROSITE" id="PS50157"/>
    </source>
</evidence>
<keyword evidence="1" id="KW-0863">Zinc-finger</keyword>
<dbReference type="InterPro" id="IPR013087">
    <property type="entry name" value="Znf_C2H2_type"/>
</dbReference>
<keyword evidence="2" id="KW-0175">Coiled coil</keyword>
<dbReference type="EMBL" id="JADBJN010000003">
    <property type="protein sequence ID" value="KAG5671458.1"/>
    <property type="molecule type" value="Genomic_DNA"/>
</dbReference>
<sequence length="646" mass="75069">MENSPSYEEIMQGRVDEIRAKVEDEIIARKEKVKLLLIQRNKEKQLERKQAEENLRASLADIVPKKKLKIDNIELSNNDKAPTKKPIFVQTRLNFQKAGTSRDLLNEQAGTSKALLPEKIETKASNLKEKEKLLVVEENKETKTKPSKKGIPQKPKVPRLNLDENEQYKKRGICSVRDCFEPTCKDYKVFLCKKHLKENYQPAKVELEVENNFCCAFDGCFEKIQNNMRYCSTHVRLDIKKELSREYLEKEDLVMKIKEGLQMFWARIRPYKVGITRSLSERKNTYKKELQCDVELHEVLELKNITEARLAEAIAIHESYFHCDQRVRDNLENLEGGGKIPNGVEGVTYHLYVKTFIDPEKTVKIIPKSSLDRADFDIMMNMAVEKILPKISTTVKKFFGLGFTQDFNKRMYAYNNKGAYIPVKNYNDCKIFESGQKITLSNGQSYKLKVEDLIAFEVFFHGEMQISSKYQMINEHCITRVGGDGGLDRTSQKPATIYFRLADKMLDRKWNQVVSKNDAGLEKKDAQKLTVQEILKKADVDLKQEMPKRYVCQFCQKSFAKWKGRYTHEKYYCKEDPNADNRVKIRCDLCIGEHGYSHADPEAVKTHKRTVHKENRNALSLAASERQEKIRLGEVKNNDSLERKKL</sequence>
<dbReference type="AlphaFoldDB" id="A0A9J6BNV4"/>
<feature type="region of interest" description="Disordered" evidence="3">
    <location>
        <begin position="138"/>
        <end position="158"/>
    </location>
</feature>
<evidence type="ECO:0000313" key="6">
    <source>
        <dbReference type="Proteomes" id="UP001107558"/>
    </source>
</evidence>
<keyword evidence="6" id="KW-1185">Reference proteome</keyword>
<reference evidence="5" key="1">
    <citation type="submission" date="2021-03" db="EMBL/GenBank/DDBJ databases">
        <title>Chromosome level genome of the anhydrobiotic midge Polypedilum vanderplanki.</title>
        <authorList>
            <person name="Yoshida Y."/>
            <person name="Kikawada T."/>
            <person name="Gusev O."/>
        </authorList>
    </citation>
    <scope>NUCLEOTIDE SEQUENCE</scope>
    <source>
        <strain evidence="5">NIAS01</strain>
        <tissue evidence="5">Whole body or cell culture</tissue>
    </source>
</reference>
<keyword evidence="1" id="KW-0862">Zinc</keyword>
<accession>A0A9J6BNV4</accession>
<evidence type="ECO:0000256" key="2">
    <source>
        <dbReference type="SAM" id="Coils"/>
    </source>
</evidence>
<evidence type="ECO:0000256" key="3">
    <source>
        <dbReference type="SAM" id="MobiDB-lite"/>
    </source>
</evidence>
<evidence type="ECO:0000256" key="1">
    <source>
        <dbReference type="PROSITE-ProRule" id="PRU00042"/>
    </source>
</evidence>
<dbReference type="Proteomes" id="UP001107558">
    <property type="component" value="Chromosome 3"/>
</dbReference>
<feature type="domain" description="C2H2-type" evidence="4">
    <location>
        <begin position="550"/>
        <end position="577"/>
    </location>
</feature>